<dbReference type="AlphaFoldDB" id="A0A834TKU0"/>
<gene>
    <name evidence="2" type="ORF">G2W53_020800</name>
</gene>
<name>A0A834TKU0_9FABA</name>
<feature type="compositionally biased region" description="Basic and acidic residues" evidence="1">
    <location>
        <begin position="22"/>
        <end position="35"/>
    </location>
</feature>
<evidence type="ECO:0000313" key="3">
    <source>
        <dbReference type="Proteomes" id="UP000634136"/>
    </source>
</evidence>
<dbReference type="EMBL" id="JAAIUW010000007">
    <property type="protein sequence ID" value="KAF7822656.1"/>
    <property type="molecule type" value="Genomic_DNA"/>
</dbReference>
<dbReference type="Proteomes" id="UP000634136">
    <property type="component" value="Unassembled WGS sequence"/>
</dbReference>
<sequence length="43" mass="5192">MPRGKVRMMEVRKLNGKKKKQREVSELLHEGQQDKKSRKKRQS</sequence>
<proteinExistence type="predicted"/>
<evidence type="ECO:0000256" key="1">
    <source>
        <dbReference type="SAM" id="MobiDB-lite"/>
    </source>
</evidence>
<keyword evidence="3" id="KW-1185">Reference proteome</keyword>
<reference evidence="2" key="1">
    <citation type="submission" date="2020-09" db="EMBL/GenBank/DDBJ databases">
        <title>Genome-Enabled Discovery of Anthraquinone Biosynthesis in Senna tora.</title>
        <authorList>
            <person name="Kang S.-H."/>
            <person name="Pandey R.P."/>
            <person name="Lee C.-M."/>
            <person name="Sim J.-S."/>
            <person name="Jeong J.-T."/>
            <person name="Choi B.-S."/>
            <person name="Jung M."/>
            <person name="Ginzburg D."/>
            <person name="Zhao K."/>
            <person name="Won S.Y."/>
            <person name="Oh T.-J."/>
            <person name="Yu Y."/>
            <person name="Kim N.-H."/>
            <person name="Lee O.R."/>
            <person name="Lee T.-H."/>
            <person name="Bashyal P."/>
            <person name="Kim T.-S."/>
            <person name="Lee W.-H."/>
            <person name="Kawkins C."/>
            <person name="Kim C.-K."/>
            <person name="Kim J.S."/>
            <person name="Ahn B.O."/>
            <person name="Rhee S.Y."/>
            <person name="Sohng J.K."/>
        </authorList>
    </citation>
    <scope>NUCLEOTIDE SEQUENCE</scope>
    <source>
        <tissue evidence="2">Leaf</tissue>
    </source>
</reference>
<protein>
    <submittedName>
        <fullName evidence="2">Uncharacterized protein</fullName>
    </submittedName>
</protein>
<organism evidence="2 3">
    <name type="scientific">Senna tora</name>
    <dbReference type="NCBI Taxonomy" id="362788"/>
    <lineage>
        <taxon>Eukaryota</taxon>
        <taxon>Viridiplantae</taxon>
        <taxon>Streptophyta</taxon>
        <taxon>Embryophyta</taxon>
        <taxon>Tracheophyta</taxon>
        <taxon>Spermatophyta</taxon>
        <taxon>Magnoliopsida</taxon>
        <taxon>eudicotyledons</taxon>
        <taxon>Gunneridae</taxon>
        <taxon>Pentapetalae</taxon>
        <taxon>rosids</taxon>
        <taxon>fabids</taxon>
        <taxon>Fabales</taxon>
        <taxon>Fabaceae</taxon>
        <taxon>Caesalpinioideae</taxon>
        <taxon>Cassia clade</taxon>
        <taxon>Senna</taxon>
    </lineage>
</organism>
<accession>A0A834TKU0</accession>
<feature type="region of interest" description="Disordered" evidence="1">
    <location>
        <begin position="1"/>
        <end position="43"/>
    </location>
</feature>
<comment type="caution">
    <text evidence="2">The sequence shown here is derived from an EMBL/GenBank/DDBJ whole genome shotgun (WGS) entry which is preliminary data.</text>
</comment>
<evidence type="ECO:0000313" key="2">
    <source>
        <dbReference type="EMBL" id="KAF7822656.1"/>
    </source>
</evidence>